<sequence>MSRLLSLCTAADTQPELVTNILSLLEGMVRVSCVMNRLLIKQGVLESLSYLLRNCKSSVADKVLGILEVLLQDLDLPHQAPDVMSNARESLQYLTTVTLDSKMIERAKAVMELVPK</sequence>
<reference evidence="1 2" key="1">
    <citation type="submission" date="2019-01" db="EMBL/GenBank/DDBJ databases">
        <title>A draft genome assembly of the solar-powered sea slug Elysia chlorotica.</title>
        <authorList>
            <person name="Cai H."/>
            <person name="Li Q."/>
            <person name="Fang X."/>
            <person name="Li J."/>
            <person name="Curtis N.E."/>
            <person name="Altenburger A."/>
            <person name="Shibata T."/>
            <person name="Feng M."/>
            <person name="Maeda T."/>
            <person name="Schwartz J.A."/>
            <person name="Shigenobu S."/>
            <person name="Lundholm N."/>
            <person name="Nishiyama T."/>
            <person name="Yang H."/>
            <person name="Hasebe M."/>
            <person name="Li S."/>
            <person name="Pierce S.K."/>
            <person name="Wang J."/>
        </authorList>
    </citation>
    <scope>NUCLEOTIDE SEQUENCE [LARGE SCALE GENOMIC DNA]</scope>
    <source>
        <strain evidence="1">EC2010</strain>
        <tissue evidence="1">Whole organism of an adult</tissue>
    </source>
</reference>
<protein>
    <submittedName>
        <fullName evidence="1">Uncharacterized protein</fullName>
    </submittedName>
</protein>
<comment type="caution">
    <text evidence="1">The sequence shown here is derived from an EMBL/GenBank/DDBJ whole genome shotgun (WGS) entry which is preliminary data.</text>
</comment>
<name>A0A433T907_ELYCH</name>
<dbReference type="EMBL" id="RQTK01000534">
    <property type="protein sequence ID" value="RUS78079.1"/>
    <property type="molecule type" value="Genomic_DNA"/>
</dbReference>
<dbReference type="Proteomes" id="UP000271974">
    <property type="component" value="Unassembled WGS sequence"/>
</dbReference>
<gene>
    <name evidence="1" type="ORF">EGW08_014159</name>
</gene>
<proteinExistence type="predicted"/>
<evidence type="ECO:0000313" key="1">
    <source>
        <dbReference type="EMBL" id="RUS78079.1"/>
    </source>
</evidence>
<keyword evidence="2" id="KW-1185">Reference proteome</keyword>
<evidence type="ECO:0000313" key="2">
    <source>
        <dbReference type="Proteomes" id="UP000271974"/>
    </source>
</evidence>
<dbReference type="AlphaFoldDB" id="A0A433T907"/>
<organism evidence="1 2">
    <name type="scientific">Elysia chlorotica</name>
    <name type="common">Eastern emerald elysia</name>
    <name type="synonym">Sea slug</name>
    <dbReference type="NCBI Taxonomy" id="188477"/>
    <lineage>
        <taxon>Eukaryota</taxon>
        <taxon>Metazoa</taxon>
        <taxon>Spiralia</taxon>
        <taxon>Lophotrochozoa</taxon>
        <taxon>Mollusca</taxon>
        <taxon>Gastropoda</taxon>
        <taxon>Heterobranchia</taxon>
        <taxon>Euthyneura</taxon>
        <taxon>Panpulmonata</taxon>
        <taxon>Sacoglossa</taxon>
        <taxon>Placobranchoidea</taxon>
        <taxon>Plakobranchidae</taxon>
        <taxon>Elysia</taxon>
    </lineage>
</organism>
<accession>A0A433T907</accession>